<feature type="region of interest" description="Interaction with tRNA" evidence="10">
    <location>
        <begin position="297"/>
        <end position="298"/>
    </location>
</feature>
<dbReference type="CDD" id="cd01998">
    <property type="entry name" value="MnmA_TRMU-like"/>
    <property type="match status" value="1"/>
</dbReference>
<feature type="region of interest" description="Interaction with tRNA" evidence="10">
    <location>
        <begin position="143"/>
        <end position="145"/>
    </location>
</feature>
<dbReference type="InterPro" id="IPR023382">
    <property type="entry name" value="MnmA-like_central_sf"/>
</dbReference>
<comment type="caution">
    <text evidence="13">The sequence shown here is derived from an EMBL/GenBank/DDBJ whole genome shotgun (WGS) entry which is preliminary data.</text>
</comment>
<keyword evidence="7" id="KW-1015">Disulfide bond</keyword>
<evidence type="ECO:0000259" key="12">
    <source>
        <dbReference type="Pfam" id="PF20259"/>
    </source>
</evidence>
<name>A0A369MET5_EGGLN</name>
<dbReference type="GO" id="GO:0103016">
    <property type="term" value="F:tRNA-uridine 2-sulfurtransferase activity"/>
    <property type="evidence" value="ECO:0007669"/>
    <property type="project" value="UniProtKB-EC"/>
</dbReference>
<dbReference type="Gene3D" id="2.40.30.10">
    <property type="entry name" value="Translation factors"/>
    <property type="match status" value="1"/>
</dbReference>
<feature type="domain" description="tRNA-specific 2-thiouridylase MnmA-like central" evidence="12">
    <location>
        <begin position="208"/>
        <end position="263"/>
    </location>
</feature>
<evidence type="ECO:0000256" key="7">
    <source>
        <dbReference type="ARBA" id="ARBA00023157"/>
    </source>
</evidence>
<proteinExistence type="inferred from homology"/>
<feature type="binding site" evidence="10">
    <location>
        <position position="119"/>
    </location>
    <ligand>
        <name>ATP</name>
        <dbReference type="ChEBI" id="CHEBI:30616"/>
    </ligand>
</feature>
<evidence type="ECO:0000256" key="10">
    <source>
        <dbReference type="HAMAP-Rule" id="MF_00144"/>
    </source>
</evidence>
<keyword evidence="3 10" id="KW-0819">tRNA processing</keyword>
<dbReference type="NCBIfam" id="TIGR00420">
    <property type="entry name" value="trmU"/>
    <property type="match status" value="1"/>
</dbReference>
<protein>
    <recommendedName>
        <fullName evidence="10">tRNA-specific 2-thiouridylase MnmA</fullName>
        <ecNumber evidence="10">2.8.1.13</ecNumber>
    </recommendedName>
</protein>
<dbReference type="Pfam" id="PF20259">
    <property type="entry name" value="tRNA_Me_trans_M"/>
    <property type="match status" value="1"/>
</dbReference>
<dbReference type="InterPro" id="IPR004506">
    <property type="entry name" value="MnmA-like"/>
</dbReference>
<dbReference type="InterPro" id="IPR014729">
    <property type="entry name" value="Rossmann-like_a/b/a_fold"/>
</dbReference>
<comment type="similarity">
    <text evidence="10">Belongs to the MnmA/TRMU family.</text>
</comment>
<evidence type="ECO:0000313" key="13">
    <source>
        <dbReference type="EMBL" id="RDB70023.1"/>
    </source>
</evidence>
<feature type="site" description="Interaction with tRNA" evidence="10">
    <location>
        <position position="330"/>
    </location>
</feature>
<dbReference type="InterPro" id="IPR046885">
    <property type="entry name" value="MnmA-like_C"/>
</dbReference>
<evidence type="ECO:0000256" key="6">
    <source>
        <dbReference type="ARBA" id="ARBA00022884"/>
    </source>
</evidence>
<dbReference type="Pfam" id="PF03054">
    <property type="entry name" value="tRNA_Me_trans"/>
    <property type="match status" value="1"/>
</dbReference>
<comment type="subcellular location">
    <subcellularLocation>
        <location evidence="10">Cytoplasm</location>
    </subcellularLocation>
</comment>
<dbReference type="NCBIfam" id="NF001138">
    <property type="entry name" value="PRK00143.1"/>
    <property type="match status" value="1"/>
</dbReference>
<comment type="catalytic activity">
    <reaction evidence="8 10">
        <text>S-sulfanyl-L-cysteinyl-[protein] + uridine(34) in tRNA + AH2 + ATP = 2-thiouridine(34) in tRNA + L-cysteinyl-[protein] + A + AMP + diphosphate + H(+)</text>
        <dbReference type="Rhea" id="RHEA:47032"/>
        <dbReference type="Rhea" id="RHEA-COMP:10131"/>
        <dbReference type="Rhea" id="RHEA-COMP:11726"/>
        <dbReference type="Rhea" id="RHEA-COMP:11727"/>
        <dbReference type="Rhea" id="RHEA-COMP:11728"/>
        <dbReference type="ChEBI" id="CHEBI:13193"/>
        <dbReference type="ChEBI" id="CHEBI:15378"/>
        <dbReference type="ChEBI" id="CHEBI:17499"/>
        <dbReference type="ChEBI" id="CHEBI:29950"/>
        <dbReference type="ChEBI" id="CHEBI:30616"/>
        <dbReference type="ChEBI" id="CHEBI:33019"/>
        <dbReference type="ChEBI" id="CHEBI:61963"/>
        <dbReference type="ChEBI" id="CHEBI:65315"/>
        <dbReference type="ChEBI" id="CHEBI:87170"/>
        <dbReference type="ChEBI" id="CHEBI:456215"/>
        <dbReference type="EC" id="2.8.1.13"/>
    </reaction>
</comment>
<keyword evidence="10" id="KW-0963">Cytoplasm</keyword>
<feature type="domain" description="tRNA-specific 2-thiouridylase MnmA-like C-terminal" evidence="11">
    <location>
        <begin position="275"/>
        <end position="346"/>
    </location>
</feature>
<evidence type="ECO:0000259" key="11">
    <source>
        <dbReference type="Pfam" id="PF20258"/>
    </source>
</evidence>
<feature type="site" description="Interaction with tRNA" evidence="10">
    <location>
        <position position="120"/>
    </location>
</feature>
<comment type="function">
    <text evidence="9 10">Catalyzes the 2-thiolation of uridine at the wobble position (U34) of tRNA, leading to the formation of s(2)U34.</text>
</comment>
<dbReference type="InterPro" id="IPR046884">
    <property type="entry name" value="MnmA-like_central"/>
</dbReference>
<evidence type="ECO:0000313" key="14">
    <source>
        <dbReference type="Proteomes" id="UP000253970"/>
    </source>
</evidence>
<sequence length="352" mass="37568">MNASGRIALGMSGGVDSAVSAALLMRAGYEVVGVTCRFRDNAATERAAADAAAVCSQLGIRHEAPGCVGEFERCVVEPFVSSYAAGLTPSPCVGCNARCKMPALVRVADELGCDRIATGHYARIARLSDSGRFVVKRALDARKDQSYMLSLLSQEQLARLVLPLGAMTKAEVRVIAADLGLVVAEKAESQDNCFIEGDYRPFLRARGVEDAPGDIVDRMGNVLGCHEGLANYTVGQRKGIGVAGPEPYYVVEKRVETRELVVGFADETLIGSVVVGGMNWQAYPALGESYDAMVKLRYRSRPCACIIEPEDDQRVSLALRSPQPTTAPGQYAVLYDGDTVLGGGMIEEVVHA</sequence>
<dbReference type="Proteomes" id="UP000253970">
    <property type="component" value="Unassembled WGS sequence"/>
</dbReference>
<evidence type="ECO:0000256" key="1">
    <source>
        <dbReference type="ARBA" id="ARBA00022555"/>
    </source>
</evidence>
<evidence type="ECO:0000256" key="5">
    <source>
        <dbReference type="ARBA" id="ARBA00022840"/>
    </source>
</evidence>
<dbReference type="EC" id="2.8.1.13" evidence="10"/>
<evidence type="ECO:0000256" key="9">
    <source>
        <dbReference type="ARBA" id="ARBA00056575"/>
    </source>
</evidence>
<reference evidence="13 14" key="1">
    <citation type="journal article" date="2018" name="Elife">
        <title>Discovery and characterization of a prevalent human gut bacterial enzyme sufficient for the inactivation of a family of plant toxins.</title>
        <authorList>
            <person name="Koppel N."/>
            <person name="Bisanz J.E."/>
            <person name="Pandelia M.E."/>
            <person name="Turnbaugh P.J."/>
            <person name="Balskus E.P."/>
        </authorList>
    </citation>
    <scope>NUCLEOTIDE SEQUENCE [LARGE SCALE GENOMIC DNA]</scope>
    <source>
        <strain evidence="13 14">W1 BHI 6</strain>
    </source>
</reference>
<dbReference type="SUPFAM" id="SSF52402">
    <property type="entry name" value="Adenine nucleotide alpha hydrolases-like"/>
    <property type="match status" value="1"/>
</dbReference>
<keyword evidence="5 10" id="KW-0067">ATP-binding</keyword>
<dbReference type="GO" id="GO:0000049">
    <property type="term" value="F:tRNA binding"/>
    <property type="evidence" value="ECO:0007669"/>
    <property type="project" value="UniProtKB-KW"/>
</dbReference>
<dbReference type="HAMAP" id="MF_00144">
    <property type="entry name" value="tRNA_thiouridyl_MnmA"/>
    <property type="match status" value="1"/>
</dbReference>
<keyword evidence="6 10" id="KW-0694">RNA-binding</keyword>
<feature type="active site" description="Nucleophile" evidence="10">
    <location>
        <position position="95"/>
    </location>
</feature>
<dbReference type="EMBL" id="PPTU01000011">
    <property type="protein sequence ID" value="RDB70023.1"/>
    <property type="molecule type" value="Genomic_DNA"/>
</dbReference>
<keyword evidence="4 10" id="KW-0547">Nucleotide-binding</keyword>
<dbReference type="PANTHER" id="PTHR11933:SF5">
    <property type="entry name" value="MITOCHONDRIAL TRNA-SPECIFIC 2-THIOURIDYLASE 1"/>
    <property type="match status" value="1"/>
</dbReference>
<gene>
    <name evidence="10" type="primary">mnmA</name>
    <name evidence="13" type="ORF">C1875_08530</name>
</gene>
<dbReference type="GO" id="GO:0005524">
    <property type="term" value="F:ATP binding"/>
    <property type="evidence" value="ECO:0007669"/>
    <property type="project" value="UniProtKB-KW"/>
</dbReference>
<dbReference type="RefSeq" id="WP_114533913.1">
    <property type="nucleotide sequence ID" value="NZ_AP025575.1"/>
</dbReference>
<organism evidence="13 14">
    <name type="scientific">Eggerthella lenta</name>
    <name type="common">Eubacterium lentum</name>
    <dbReference type="NCBI Taxonomy" id="84112"/>
    <lineage>
        <taxon>Bacteria</taxon>
        <taxon>Bacillati</taxon>
        <taxon>Actinomycetota</taxon>
        <taxon>Coriobacteriia</taxon>
        <taxon>Eggerthellales</taxon>
        <taxon>Eggerthellaceae</taxon>
        <taxon>Eggerthella</taxon>
    </lineage>
</organism>
<evidence type="ECO:0000256" key="2">
    <source>
        <dbReference type="ARBA" id="ARBA00022679"/>
    </source>
</evidence>
<dbReference type="AlphaFoldDB" id="A0A369MET5"/>
<keyword evidence="1 10" id="KW-0820">tRNA-binding</keyword>
<accession>A0A369MET5</accession>
<evidence type="ECO:0000256" key="3">
    <source>
        <dbReference type="ARBA" id="ARBA00022694"/>
    </source>
</evidence>
<evidence type="ECO:0000256" key="8">
    <source>
        <dbReference type="ARBA" id="ARBA00051542"/>
    </source>
</evidence>
<evidence type="ECO:0000256" key="4">
    <source>
        <dbReference type="ARBA" id="ARBA00022741"/>
    </source>
</evidence>
<keyword evidence="2 10" id="KW-0808">Transferase</keyword>
<comment type="caution">
    <text evidence="10">Lacks conserved residue(s) required for the propagation of feature annotation.</text>
</comment>
<dbReference type="Pfam" id="PF20258">
    <property type="entry name" value="tRNA_Me_trans_C"/>
    <property type="match status" value="1"/>
</dbReference>
<dbReference type="GO" id="GO:0005737">
    <property type="term" value="C:cytoplasm"/>
    <property type="evidence" value="ECO:0007669"/>
    <property type="project" value="UniProtKB-SubCell"/>
</dbReference>
<dbReference type="GO" id="GO:0002143">
    <property type="term" value="P:tRNA wobble position uridine thiolation"/>
    <property type="evidence" value="ECO:0007669"/>
    <property type="project" value="TreeGrafter"/>
</dbReference>
<dbReference type="Gene3D" id="2.30.30.280">
    <property type="entry name" value="Adenine nucleotide alpha hydrolases-like domains"/>
    <property type="match status" value="1"/>
</dbReference>
<dbReference type="PANTHER" id="PTHR11933">
    <property type="entry name" value="TRNA 5-METHYLAMINOMETHYL-2-THIOURIDYLATE -METHYLTRANSFERASE"/>
    <property type="match status" value="1"/>
</dbReference>
<dbReference type="FunFam" id="2.30.30.280:FF:000001">
    <property type="entry name" value="tRNA-specific 2-thiouridylase MnmA"/>
    <property type="match status" value="1"/>
</dbReference>
<feature type="active site" description="Cysteine persulfide intermediate" evidence="10">
    <location>
        <position position="193"/>
    </location>
</feature>
<dbReference type="Gene3D" id="3.40.50.620">
    <property type="entry name" value="HUPs"/>
    <property type="match status" value="1"/>
</dbReference>
<feature type="binding site" evidence="10">
    <location>
        <begin position="10"/>
        <end position="17"/>
    </location>
    <ligand>
        <name>ATP</name>
        <dbReference type="ChEBI" id="CHEBI:30616"/>
    </ligand>
</feature>